<reference evidence="2" key="1">
    <citation type="journal article" date="2023" name="Front. Plant Sci.">
        <title>Chromosomal-level genome assembly of Melastoma candidum provides insights into trichome evolution.</title>
        <authorList>
            <person name="Zhong Y."/>
            <person name="Wu W."/>
            <person name="Sun C."/>
            <person name="Zou P."/>
            <person name="Liu Y."/>
            <person name="Dai S."/>
            <person name="Zhou R."/>
        </authorList>
    </citation>
    <scope>NUCLEOTIDE SEQUENCE [LARGE SCALE GENOMIC DNA]</scope>
</reference>
<keyword evidence="2" id="KW-1185">Reference proteome</keyword>
<dbReference type="Proteomes" id="UP001057402">
    <property type="component" value="Chromosome 3"/>
</dbReference>
<accession>A0ACB9RSB5</accession>
<evidence type="ECO:0000313" key="2">
    <source>
        <dbReference type="Proteomes" id="UP001057402"/>
    </source>
</evidence>
<sequence length="96" mass="11062">MSAANRRSRPRNSSRTKIDTDKINELLSKLQQVVPELRSRRSCTNKALTSKVLQETCDYIRYLQREVHDLSNQLLQLLDTADIDTNQAAIIRHLIA</sequence>
<dbReference type="EMBL" id="CM042882">
    <property type="protein sequence ID" value="KAI4381347.1"/>
    <property type="molecule type" value="Genomic_DNA"/>
</dbReference>
<proteinExistence type="predicted"/>
<comment type="caution">
    <text evidence="1">The sequence shown here is derived from an EMBL/GenBank/DDBJ whole genome shotgun (WGS) entry which is preliminary data.</text>
</comment>
<protein>
    <submittedName>
        <fullName evidence="1">Uncharacterized protein</fullName>
    </submittedName>
</protein>
<organism evidence="1 2">
    <name type="scientific">Melastoma candidum</name>
    <dbReference type="NCBI Taxonomy" id="119954"/>
    <lineage>
        <taxon>Eukaryota</taxon>
        <taxon>Viridiplantae</taxon>
        <taxon>Streptophyta</taxon>
        <taxon>Embryophyta</taxon>
        <taxon>Tracheophyta</taxon>
        <taxon>Spermatophyta</taxon>
        <taxon>Magnoliopsida</taxon>
        <taxon>eudicotyledons</taxon>
        <taxon>Gunneridae</taxon>
        <taxon>Pentapetalae</taxon>
        <taxon>rosids</taxon>
        <taxon>malvids</taxon>
        <taxon>Myrtales</taxon>
        <taxon>Melastomataceae</taxon>
        <taxon>Melastomatoideae</taxon>
        <taxon>Melastomateae</taxon>
        <taxon>Melastoma</taxon>
    </lineage>
</organism>
<evidence type="ECO:0000313" key="1">
    <source>
        <dbReference type="EMBL" id="KAI4381347.1"/>
    </source>
</evidence>
<gene>
    <name evidence="1" type="ORF">MLD38_007426</name>
</gene>
<name>A0ACB9RSB5_9MYRT</name>